<gene>
    <name evidence="2" type="ORF">SOCEGT47_068750</name>
</gene>
<evidence type="ECO:0000313" key="3">
    <source>
        <dbReference type="Proteomes" id="UP000295781"/>
    </source>
</evidence>
<accession>A0A4P2Q9L6</accession>
<feature type="region of interest" description="Disordered" evidence="1">
    <location>
        <begin position="140"/>
        <end position="163"/>
    </location>
</feature>
<dbReference type="AlphaFoldDB" id="A0A4P2Q9L6"/>
<reference evidence="2 3" key="1">
    <citation type="submission" date="2015-09" db="EMBL/GenBank/DDBJ databases">
        <title>Sorangium comparison.</title>
        <authorList>
            <person name="Zaburannyi N."/>
            <person name="Bunk B."/>
            <person name="Overmann J."/>
            <person name="Mueller R."/>
        </authorList>
    </citation>
    <scope>NUCLEOTIDE SEQUENCE [LARGE SCALE GENOMIC DNA]</scope>
    <source>
        <strain evidence="2 3">So ceGT47</strain>
    </source>
</reference>
<dbReference type="Gene3D" id="1.20.120.330">
    <property type="entry name" value="Nucleotidyltransferases domain 2"/>
    <property type="match status" value="1"/>
</dbReference>
<dbReference type="EMBL" id="CP012670">
    <property type="protein sequence ID" value="AUX26314.1"/>
    <property type="molecule type" value="Genomic_DNA"/>
</dbReference>
<evidence type="ECO:0008006" key="4">
    <source>
        <dbReference type="Google" id="ProtNLM"/>
    </source>
</evidence>
<evidence type="ECO:0000256" key="1">
    <source>
        <dbReference type="SAM" id="MobiDB-lite"/>
    </source>
</evidence>
<sequence>MRPPSAAWRREVLRGALRATEVRQSTAWLIQAKSDMKASLKLAGDRTQPEAYCQVAAKAQQTVEKSIKALQCALYHAGLYGSAVGSAHPVSNVASAIRTAAPNWPKELKENRKKVLTILSDARLKTIKLLDSIVPQYPAHGQLPRRNTEHPSQDTPGLDTWKAPAERGVFTRSEVDRFLRCAQAIQDVTSKIVTALELAYP</sequence>
<dbReference type="Proteomes" id="UP000295781">
    <property type="component" value="Chromosome"/>
</dbReference>
<protein>
    <recommendedName>
        <fullName evidence="4">HEPN domain-containing protein</fullName>
    </recommendedName>
</protein>
<evidence type="ECO:0000313" key="2">
    <source>
        <dbReference type="EMBL" id="AUX26314.1"/>
    </source>
</evidence>
<proteinExistence type="predicted"/>
<organism evidence="2 3">
    <name type="scientific">Sorangium cellulosum</name>
    <name type="common">Polyangium cellulosum</name>
    <dbReference type="NCBI Taxonomy" id="56"/>
    <lineage>
        <taxon>Bacteria</taxon>
        <taxon>Pseudomonadati</taxon>
        <taxon>Myxococcota</taxon>
        <taxon>Polyangia</taxon>
        <taxon>Polyangiales</taxon>
        <taxon>Polyangiaceae</taxon>
        <taxon>Sorangium</taxon>
    </lineage>
</organism>
<name>A0A4P2Q9L6_SORCE</name>